<evidence type="ECO:0000313" key="8">
    <source>
        <dbReference type="EMBL" id="KAG7528057.1"/>
    </source>
</evidence>
<dbReference type="InterPro" id="IPR024060">
    <property type="entry name" value="Ureidoglycolate_lyase_dom_sf"/>
</dbReference>
<dbReference type="InterPro" id="IPR005164">
    <property type="entry name" value="Allantoicase"/>
</dbReference>
<evidence type="ECO:0000256" key="4">
    <source>
        <dbReference type="ARBA" id="ARBA00022801"/>
    </source>
</evidence>
<feature type="domain" description="Allantoicase" evidence="7">
    <location>
        <begin position="31"/>
        <end position="188"/>
    </location>
</feature>
<dbReference type="Pfam" id="PF04115">
    <property type="entry name" value="Ureidogly_lyase"/>
    <property type="match status" value="2"/>
</dbReference>
<dbReference type="Pfam" id="PF03561">
    <property type="entry name" value="Allantoicase"/>
    <property type="match status" value="2"/>
</dbReference>
<dbReference type="GO" id="GO:0004037">
    <property type="term" value="F:allantoicase activity"/>
    <property type="evidence" value="ECO:0007669"/>
    <property type="project" value="InterPro"/>
</dbReference>
<name>A0A8K0JEW4_9TREE</name>
<sequence>MSKPAYESIPLERFQEVFKDTSTEVSSVALGGKIVSFSDEFFAEASNLLKVHPSVSMKGQFGPKGALYDGWETRRHNAPDHDWVIIRLGPPSNILTGFDIDTANFTGNEGPAADVWGLKLEGDEKDVERQERGLLGDDPRWELLLPEVPLGPNSRHLFKIEPTKKVYSHAKLSMIPDGGFGRFRAYGWPQAPSTSERVDLAYALNGGRIVAQSDQHFGIASNLLLPGRGFDMGDGWECKRSRTEGNNEWTVVRLGDAGYIDNVEIDTAYHMGNFPVYAELHAINCSDNVPALDSPDWVSILPKMKQGPHRQHFYPVQNAFGKVFTHVKLTIWPDGGLKRLRIFGYRASTYSSTSLPATHIANPIPQLEALPLTYEAFLPYGRVAQAYSVPTAAPRGVPKTTANQGTAAKYHKMALVEDDYKKDGSENHRTIISVMTAQPKVQTGDVWDIIQLEKHPRTTQTFVPLGATQGQGSAAQDGSYVVTVALSDASGQPDLSTMRSFLVLPSQSVTYGKDVWHHGTLTADSPLTYAAIESIAPPLPEADIDFYKPGNTIAQITLPRLPSGSRSALKNAVAQAVKSGPLSTLKSMVSSLGGSGIACQKLTADSFKAYGNVIQSYGSAENAPQGVASQVSPDGKTIKFHELSPVRNSYAAETGATTGISVFRCTVKDGMEKAKPWPVHLMERHPSTEQAFIPMGIAEWTGKAEEPLDGGAAYIIIVADGGSDDRPDPATIKAFFCTADQGVNYHAGVWHHPMLTVGGSIDFACVEAQIGHRTDPRDCELIEYDSAIGVVDIPDF</sequence>
<dbReference type="Gene3D" id="2.60.120.480">
    <property type="entry name" value="Ureidoglycolate hydrolase"/>
    <property type="match status" value="2"/>
</dbReference>
<gene>
    <name evidence="8" type="ORF">FFLO_06435</name>
</gene>
<comment type="caution">
    <text evidence="8">The sequence shown here is derived from an EMBL/GenBank/DDBJ whole genome shotgun (WGS) entry which is preliminary data.</text>
</comment>
<proteinExistence type="inferred from homology"/>
<dbReference type="CDD" id="cd20298">
    <property type="entry name" value="cupin_UAH"/>
    <property type="match status" value="2"/>
</dbReference>
<dbReference type="GO" id="GO:0004848">
    <property type="term" value="F:ureidoglycolate hydrolase activity"/>
    <property type="evidence" value="ECO:0007669"/>
    <property type="project" value="InterPro"/>
</dbReference>
<dbReference type="InterPro" id="IPR007247">
    <property type="entry name" value="Ureidogly_lyase"/>
</dbReference>
<keyword evidence="4" id="KW-0378">Hydrolase</keyword>
<comment type="similarity">
    <text evidence="1">Belongs to the allantoicase family.</text>
</comment>
<dbReference type="SUPFAM" id="SSF49785">
    <property type="entry name" value="Galactose-binding domain-like"/>
    <property type="match status" value="2"/>
</dbReference>
<evidence type="ECO:0000256" key="5">
    <source>
        <dbReference type="ARBA" id="ARBA00023239"/>
    </source>
</evidence>
<evidence type="ECO:0000313" key="9">
    <source>
        <dbReference type="Proteomes" id="UP000812966"/>
    </source>
</evidence>
<dbReference type="AlphaFoldDB" id="A0A8K0JEW4"/>
<dbReference type="Proteomes" id="UP000812966">
    <property type="component" value="Unassembled WGS sequence"/>
</dbReference>
<evidence type="ECO:0000256" key="3">
    <source>
        <dbReference type="ARBA" id="ARBA00022631"/>
    </source>
</evidence>
<evidence type="ECO:0000256" key="6">
    <source>
        <dbReference type="ARBA" id="ARBA00047684"/>
    </source>
</evidence>
<comment type="catalytic activity">
    <reaction evidence="6">
        <text>(S)-ureidoglycolate = urea + glyoxylate</text>
        <dbReference type="Rhea" id="RHEA:11304"/>
        <dbReference type="ChEBI" id="CHEBI:16199"/>
        <dbReference type="ChEBI" id="CHEBI:36655"/>
        <dbReference type="ChEBI" id="CHEBI:57296"/>
        <dbReference type="EC" id="4.3.2.3"/>
    </reaction>
</comment>
<keyword evidence="3" id="KW-0659">Purine metabolism</keyword>
<protein>
    <recommendedName>
        <fullName evidence="7">Allantoicase domain-containing protein</fullName>
    </recommendedName>
</protein>
<reference evidence="8" key="1">
    <citation type="submission" date="2020-04" db="EMBL/GenBank/DDBJ databases">
        <title>Analysis of mating type loci in Filobasidium floriforme.</title>
        <authorList>
            <person name="Nowrousian M."/>
        </authorList>
    </citation>
    <scope>NUCLEOTIDE SEQUENCE</scope>
    <source>
        <strain evidence="8">CBS 6242</strain>
    </source>
</reference>
<dbReference type="Gene3D" id="2.60.120.260">
    <property type="entry name" value="Galactose-binding domain-like"/>
    <property type="match status" value="2"/>
</dbReference>
<dbReference type="PANTHER" id="PTHR12045">
    <property type="entry name" value="ALLANTOICASE"/>
    <property type="match status" value="1"/>
</dbReference>
<dbReference type="HAMAP" id="MF_00813">
    <property type="entry name" value="Allantoicase"/>
    <property type="match status" value="1"/>
</dbReference>
<evidence type="ECO:0000256" key="1">
    <source>
        <dbReference type="ARBA" id="ARBA00009242"/>
    </source>
</evidence>
<dbReference type="InterPro" id="IPR011051">
    <property type="entry name" value="RmlC_Cupin_sf"/>
</dbReference>
<evidence type="ECO:0000259" key="7">
    <source>
        <dbReference type="Pfam" id="PF03561"/>
    </source>
</evidence>
<dbReference type="EMBL" id="JABELV010000210">
    <property type="protein sequence ID" value="KAG7528057.1"/>
    <property type="molecule type" value="Genomic_DNA"/>
</dbReference>
<comment type="subunit">
    <text evidence="2">Homodimer.</text>
</comment>
<dbReference type="PANTHER" id="PTHR12045:SF3">
    <property type="entry name" value="INACTIVE ALLANTOICASE-RELATED"/>
    <property type="match status" value="1"/>
</dbReference>
<dbReference type="FunFam" id="2.60.120.260:FF:000059">
    <property type="entry name" value="Probable allantoicase"/>
    <property type="match status" value="1"/>
</dbReference>
<dbReference type="SUPFAM" id="SSF51182">
    <property type="entry name" value="RmlC-like cupins"/>
    <property type="match status" value="2"/>
</dbReference>
<dbReference type="InterPro" id="IPR008979">
    <property type="entry name" value="Galactose-bd-like_sf"/>
</dbReference>
<dbReference type="InterPro" id="IPR047233">
    <property type="entry name" value="UAH_cupin"/>
</dbReference>
<organism evidence="8 9">
    <name type="scientific">Filobasidium floriforme</name>
    <dbReference type="NCBI Taxonomy" id="5210"/>
    <lineage>
        <taxon>Eukaryota</taxon>
        <taxon>Fungi</taxon>
        <taxon>Dikarya</taxon>
        <taxon>Basidiomycota</taxon>
        <taxon>Agaricomycotina</taxon>
        <taxon>Tremellomycetes</taxon>
        <taxon>Filobasidiales</taxon>
        <taxon>Filobasidiaceae</taxon>
        <taxon>Filobasidium</taxon>
    </lineage>
</organism>
<dbReference type="GO" id="GO:0000256">
    <property type="term" value="P:allantoin catabolic process"/>
    <property type="evidence" value="ECO:0007669"/>
    <property type="project" value="InterPro"/>
</dbReference>
<dbReference type="GO" id="GO:0006144">
    <property type="term" value="P:purine nucleobase metabolic process"/>
    <property type="evidence" value="ECO:0007669"/>
    <property type="project" value="UniProtKB-KW"/>
</dbReference>
<accession>A0A8K0JEW4</accession>
<evidence type="ECO:0000256" key="2">
    <source>
        <dbReference type="ARBA" id="ARBA00011738"/>
    </source>
</evidence>
<feature type="domain" description="Allantoicase" evidence="7">
    <location>
        <begin position="206"/>
        <end position="346"/>
    </location>
</feature>
<dbReference type="NCBIfam" id="TIGR02961">
    <property type="entry name" value="allantoicase"/>
    <property type="match status" value="1"/>
</dbReference>
<dbReference type="GO" id="GO:0050385">
    <property type="term" value="F:ureidoglycolate lyase activity"/>
    <property type="evidence" value="ECO:0007669"/>
    <property type="project" value="UniProtKB-EC"/>
</dbReference>
<keyword evidence="9" id="KW-1185">Reference proteome</keyword>
<keyword evidence="5" id="KW-0456">Lyase</keyword>
<dbReference type="InterPro" id="IPR015908">
    <property type="entry name" value="Allantoicase_dom"/>
</dbReference>